<feature type="domain" description="Glucose-methanol-choline oxidoreductase N-terminal" evidence="2">
    <location>
        <begin position="12"/>
        <end position="99"/>
    </location>
</feature>
<evidence type="ECO:0000259" key="3">
    <source>
        <dbReference type="Pfam" id="PF05199"/>
    </source>
</evidence>
<keyword evidence="5" id="KW-1185">Reference proteome</keyword>
<dbReference type="Proteomes" id="UP000012174">
    <property type="component" value="Unassembled WGS sequence"/>
</dbReference>
<accession>M7TE96</accession>
<dbReference type="PANTHER" id="PTHR11552">
    <property type="entry name" value="GLUCOSE-METHANOL-CHOLINE GMC OXIDOREDUCTASE"/>
    <property type="match status" value="1"/>
</dbReference>
<gene>
    <name evidence="4" type="ORF">UCREL1_8010</name>
</gene>
<dbReference type="AlphaFoldDB" id="M7TE96"/>
<proteinExistence type="inferred from homology"/>
<dbReference type="InterPro" id="IPR012132">
    <property type="entry name" value="GMC_OxRdtase"/>
</dbReference>
<dbReference type="GO" id="GO:0016614">
    <property type="term" value="F:oxidoreductase activity, acting on CH-OH group of donors"/>
    <property type="evidence" value="ECO:0007669"/>
    <property type="project" value="InterPro"/>
</dbReference>
<dbReference type="Gene3D" id="3.50.50.60">
    <property type="entry name" value="FAD/NAD(P)-binding domain"/>
    <property type="match status" value="2"/>
</dbReference>
<feature type="domain" description="Glucose-methanol-choline oxidoreductase C-terminal" evidence="3">
    <location>
        <begin position="185"/>
        <end position="290"/>
    </location>
</feature>
<evidence type="ECO:0000259" key="2">
    <source>
        <dbReference type="Pfam" id="PF00732"/>
    </source>
</evidence>
<dbReference type="STRING" id="1287681.M7TE96"/>
<dbReference type="Pfam" id="PF05199">
    <property type="entry name" value="GMC_oxred_C"/>
    <property type="match status" value="1"/>
</dbReference>
<protein>
    <submittedName>
        <fullName evidence="4">Putative alcohol oxidase protein</fullName>
    </submittedName>
</protein>
<dbReference type="Pfam" id="PF00732">
    <property type="entry name" value="GMC_oxred_N"/>
    <property type="match status" value="1"/>
</dbReference>
<dbReference type="GO" id="GO:0050660">
    <property type="term" value="F:flavin adenine dinucleotide binding"/>
    <property type="evidence" value="ECO:0007669"/>
    <property type="project" value="InterPro"/>
</dbReference>
<dbReference type="InterPro" id="IPR036188">
    <property type="entry name" value="FAD/NAD-bd_sf"/>
</dbReference>
<dbReference type="KEGG" id="ela:UCREL1_8010"/>
<dbReference type="InterPro" id="IPR000172">
    <property type="entry name" value="GMC_OxRdtase_N"/>
</dbReference>
<evidence type="ECO:0000313" key="4">
    <source>
        <dbReference type="EMBL" id="EMR65020.1"/>
    </source>
</evidence>
<comment type="similarity">
    <text evidence="1">Belongs to the GMC oxidoreductase family.</text>
</comment>
<dbReference type="HOGENOM" id="CLU_061414_0_0_1"/>
<evidence type="ECO:0000256" key="1">
    <source>
        <dbReference type="ARBA" id="ARBA00010790"/>
    </source>
</evidence>
<dbReference type="SUPFAM" id="SSF51905">
    <property type="entry name" value="FAD/NAD(P)-binding domain"/>
    <property type="match status" value="1"/>
</dbReference>
<dbReference type="PANTHER" id="PTHR11552:SF78">
    <property type="entry name" value="GLUCOSE-METHANOL-CHOLINE OXIDOREDUCTASE N-TERMINAL DOMAIN-CONTAINING PROTEIN"/>
    <property type="match status" value="1"/>
</dbReference>
<dbReference type="OrthoDB" id="269227at2759"/>
<sequence length="307" mass="33855">MADSVHYAISPLTDRKHPNLHVLVESCVERVLFEDKRACAQDITRTIKARKMAIISSGTFGAPAILERSGIGDPEILKGAGVPVVAEVPGVGRNYQDHYTMMYSYKSSLAPDETLDGILNGNFNIGELISKNDKIIGWNAIDATCKLRPSDADIAALGPKFQGVWDKEYQNNLNKPLAMMSLVDRWAYKMQREIARRMETYRETYEPLPVDVKDIEYTAEDDVAIEERIRENLATTWHSLGTCKMTSLKKLGVVNACLNVYGVTGLKIADLSIPSSNVAANTNNTAMVIGEKAADIFIAELGLLESN</sequence>
<organism evidence="4 5">
    <name type="scientific">Eutypa lata (strain UCR-EL1)</name>
    <name type="common">Grapevine dieback disease fungus</name>
    <name type="synonym">Eutypa armeniacae</name>
    <dbReference type="NCBI Taxonomy" id="1287681"/>
    <lineage>
        <taxon>Eukaryota</taxon>
        <taxon>Fungi</taxon>
        <taxon>Dikarya</taxon>
        <taxon>Ascomycota</taxon>
        <taxon>Pezizomycotina</taxon>
        <taxon>Sordariomycetes</taxon>
        <taxon>Xylariomycetidae</taxon>
        <taxon>Xylariales</taxon>
        <taxon>Diatrypaceae</taxon>
        <taxon>Eutypa</taxon>
    </lineage>
</organism>
<name>M7TE96_EUTLA</name>
<dbReference type="EMBL" id="KB706951">
    <property type="protein sequence ID" value="EMR65020.1"/>
    <property type="molecule type" value="Genomic_DNA"/>
</dbReference>
<reference evidence="5" key="1">
    <citation type="journal article" date="2013" name="Genome Announc.">
        <title>Draft genome sequence of the grapevine dieback fungus Eutypa lata UCR-EL1.</title>
        <authorList>
            <person name="Blanco-Ulate B."/>
            <person name="Rolshausen P.E."/>
            <person name="Cantu D."/>
        </authorList>
    </citation>
    <scope>NUCLEOTIDE SEQUENCE [LARGE SCALE GENOMIC DNA]</scope>
    <source>
        <strain evidence="5">UCR-EL1</strain>
    </source>
</reference>
<dbReference type="Gene3D" id="3.30.560.10">
    <property type="entry name" value="Glucose Oxidase, domain 3"/>
    <property type="match status" value="1"/>
</dbReference>
<dbReference type="eggNOG" id="KOG1238">
    <property type="taxonomic scope" value="Eukaryota"/>
</dbReference>
<dbReference type="InterPro" id="IPR007867">
    <property type="entry name" value="GMC_OxRtase_C"/>
</dbReference>
<evidence type="ECO:0000313" key="5">
    <source>
        <dbReference type="Proteomes" id="UP000012174"/>
    </source>
</evidence>